<dbReference type="EMBL" id="UINC01078837">
    <property type="protein sequence ID" value="SVC20295.1"/>
    <property type="molecule type" value="Genomic_DNA"/>
</dbReference>
<proteinExistence type="predicted"/>
<feature type="domain" description="Type IX secretion system protein PorV" evidence="1">
    <location>
        <begin position="13"/>
        <end position="147"/>
    </location>
</feature>
<feature type="non-terminal residue" evidence="2">
    <location>
        <position position="174"/>
    </location>
</feature>
<sequence>MLSFAFPVDKAGTMAAKFLSARIGPKAVAMGGAFTAIANDGSAMYWNPAGIGYNRIRNIYVNHSDWIADISFDYFSISVPLKNSHVLGINITSVTMGEMEVTRYGNEDTGETFSASDHAFGITYAMNLTDRFSVGFNGKYIQEKIANNHANGWALDIGTLFETPYGFRLGTSIS</sequence>
<gene>
    <name evidence="2" type="ORF">METZ01_LOCUS273149</name>
</gene>
<dbReference type="Pfam" id="PF19572">
    <property type="entry name" value="PorV"/>
    <property type="match status" value="1"/>
</dbReference>
<accession>A0A382K9H9</accession>
<protein>
    <recommendedName>
        <fullName evidence="1">Type IX secretion system protein PorV domain-containing protein</fullName>
    </recommendedName>
</protein>
<dbReference type="Gene3D" id="2.40.160.60">
    <property type="entry name" value="Outer membrane protein transport protein (OMPP1/FadL/TodX)"/>
    <property type="match status" value="1"/>
</dbReference>
<organism evidence="2">
    <name type="scientific">marine metagenome</name>
    <dbReference type="NCBI Taxonomy" id="408172"/>
    <lineage>
        <taxon>unclassified sequences</taxon>
        <taxon>metagenomes</taxon>
        <taxon>ecological metagenomes</taxon>
    </lineage>
</organism>
<name>A0A382K9H9_9ZZZZ</name>
<evidence type="ECO:0000259" key="1">
    <source>
        <dbReference type="Pfam" id="PF19572"/>
    </source>
</evidence>
<reference evidence="2" key="1">
    <citation type="submission" date="2018-05" db="EMBL/GenBank/DDBJ databases">
        <authorList>
            <person name="Lanie J.A."/>
            <person name="Ng W.-L."/>
            <person name="Kazmierczak K.M."/>
            <person name="Andrzejewski T.M."/>
            <person name="Davidsen T.M."/>
            <person name="Wayne K.J."/>
            <person name="Tettelin H."/>
            <person name="Glass J.I."/>
            <person name="Rusch D."/>
            <person name="Podicherti R."/>
            <person name="Tsui H.-C.T."/>
            <person name="Winkler M.E."/>
        </authorList>
    </citation>
    <scope>NUCLEOTIDE SEQUENCE</scope>
</reference>
<dbReference type="NCBIfam" id="NF033709">
    <property type="entry name" value="PorV_fam"/>
    <property type="match status" value="1"/>
</dbReference>
<dbReference type="InterPro" id="IPR045741">
    <property type="entry name" value="PorV"/>
</dbReference>
<evidence type="ECO:0000313" key="2">
    <source>
        <dbReference type="EMBL" id="SVC20295.1"/>
    </source>
</evidence>
<dbReference type="SUPFAM" id="SSF56935">
    <property type="entry name" value="Porins"/>
    <property type="match status" value="1"/>
</dbReference>
<dbReference type="AlphaFoldDB" id="A0A382K9H9"/>